<proteinExistence type="predicted"/>
<name>A0A8H3PAE1_9EURO</name>
<sequence>MESSGLRGLTRRGLPESLKTHAQTAQNAISSMMGIRQTLLSAVLFDVPPVCSSLVSELVADYHTATGLPERPHRDAYIIVLLPGESTIGKQHDLLLLPLSRAGNPVISVVDVEGKVLEMDWEAQDYFRINEMCRFRVSEHGRVSALCVVFPRA</sequence>
<evidence type="ECO:0000313" key="2">
    <source>
        <dbReference type="Proteomes" id="UP000465221"/>
    </source>
</evidence>
<gene>
    <name evidence="1" type="ORF">IFM46972_07575</name>
</gene>
<accession>A0A8H3PAE1</accession>
<organism evidence="1 2">
    <name type="scientific">Aspergillus udagawae</name>
    <dbReference type="NCBI Taxonomy" id="91492"/>
    <lineage>
        <taxon>Eukaryota</taxon>
        <taxon>Fungi</taxon>
        <taxon>Dikarya</taxon>
        <taxon>Ascomycota</taxon>
        <taxon>Pezizomycotina</taxon>
        <taxon>Eurotiomycetes</taxon>
        <taxon>Eurotiomycetidae</taxon>
        <taxon>Eurotiales</taxon>
        <taxon>Aspergillaceae</taxon>
        <taxon>Aspergillus</taxon>
        <taxon>Aspergillus subgen. Fumigati</taxon>
    </lineage>
</organism>
<dbReference type="AlphaFoldDB" id="A0A8H3PAE1"/>
<reference evidence="1 2" key="1">
    <citation type="submission" date="2020-01" db="EMBL/GenBank/DDBJ databases">
        <title>Draft genome sequence of Aspergillus udagawae IFM 46972.</title>
        <authorList>
            <person name="Takahashi H."/>
            <person name="Yaguchi T."/>
        </authorList>
    </citation>
    <scope>NUCLEOTIDE SEQUENCE [LARGE SCALE GENOMIC DNA]</scope>
    <source>
        <strain evidence="1 2">IFM 46972</strain>
    </source>
</reference>
<evidence type="ECO:0000313" key="1">
    <source>
        <dbReference type="EMBL" id="GFF44531.1"/>
    </source>
</evidence>
<protein>
    <submittedName>
        <fullName evidence="1">Uncharacterized protein</fullName>
    </submittedName>
</protein>
<dbReference type="Proteomes" id="UP000465221">
    <property type="component" value="Unassembled WGS sequence"/>
</dbReference>
<comment type="caution">
    <text evidence="1">The sequence shown here is derived from an EMBL/GenBank/DDBJ whole genome shotgun (WGS) entry which is preliminary data.</text>
</comment>
<dbReference type="EMBL" id="BLKC01000058">
    <property type="protein sequence ID" value="GFF44531.1"/>
    <property type="molecule type" value="Genomic_DNA"/>
</dbReference>